<keyword evidence="4" id="KW-1185">Reference proteome</keyword>
<dbReference type="EMBL" id="JACVQF010000186">
    <property type="protein sequence ID" value="MBD0420197.1"/>
    <property type="molecule type" value="Genomic_DNA"/>
</dbReference>
<name>A0A926L0E4_9ACTN</name>
<dbReference type="PANTHER" id="PTHR11487">
    <property type="entry name" value="THIOESTERASE"/>
    <property type="match status" value="1"/>
</dbReference>
<sequence length="230" mass="24695">MLLYCFPHAGGADSPYRSWGDRLASVEVRVLGRGARFPGTAPRTPDSVPALAEACADHLAAERRPYLFLGHSLGALVAFETARALRARGGRGPAVLFATGHVAPHLPSPGRKLAGLPTAEFWTEVCALGGTPPELLDHAALREAAEPGLRAEFRAAETYRYTPGRPLDCRIVAMTGTDDDRAPADQCAAWRLHTTGSFDLHTVPGGHFFVADDPEPVLDRIREETASPVR</sequence>
<dbReference type="InterPro" id="IPR001031">
    <property type="entry name" value="Thioesterase"/>
</dbReference>
<evidence type="ECO:0000259" key="2">
    <source>
        <dbReference type="Pfam" id="PF00975"/>
    </source>
</evidence>
<dbReference type="PANTHER" id="PTHR11487:SF0">
    <property type="entry name" value="S-ACYL FATTY ACID SYNTHASE THIOESTERASE, MEDIUM CHAIN"/>
    <property type="match status" value="1"/>
</dbReference>
<dbReference type="Proteomes" id="UP000621210">
    <property type="component" value="Unassembled WGS sequence"/>
</dbReference>
<comment type="caution">
    <text evidence="3">The sequence shown here is derived from an EMBL/GenBank/DDBJ whole genome shotgun (WGS) entry which is preliminary data.</text>
</comment>
<feature type="domain" description="Thioesterase" evidence="2">
    <location>
        <begin position="3"/>
        <end position="223"/>
    </location>
</feature>
<dbReference type="Gene3D" id="3.40.50.1820">
    <property type="entry name" value="alpha/beta hydrolase"/>
    <property type="match status" value="1"/>
</dbReference>
<protein>
    <submittedName>
        <fullName evidence="3">Thioesterase</fullName>
    </submittedName>
</protein>
<dbReference type="Pfam" id="PF00975">
    <property type="entry name" value="Thioesterase"/>
    <property type="match status" value="1"/>
</dbReference>
<evidence type="ECO:0000256" key="1">
    <source>
        <dbReference type="ARBA" id="ARBA00007169"/>
    </source>
</evidence>
<dbReference type="GO" id="GO:0008610">
    <property type="term" value="P:lipid biosynthetic process"/>
    <property type="evidence" value="ECO:0007669"/>
    <property type="project" value="TreeGrafter"/>
</dbReference>
<dbReference type="InterPro" id="IPR029058">
    <property type="entry name" value="AB_hydrolase_fold"/>
</dbReference>
<dbReference type="SUPFAM" id="SSF53474">
    <property type="entry name" value="alpha/beta-Hydrolases"/>
    <property type="match status" value="1"/>
</dbReference>
<evidence type="ECO:0000313" key="4">
    <source>
        <dbReference type="Proteomes" id="UP000621210"/>
    </source>
</evidence>
<dbReference type="InterPro" id="IPR012223">
    <property type="entry name" value="TEII"/>
</dbReference>
<gene>
    <name evidence="3" type="ORF">H0H10_13625</name>
</gene>
<reference evidence="3" key="2">
    <citation type="submission" date="2020-09" db="EMBL/GenBank/DDBJ databases">
        <authorList>
            <person name="Luo X."/>
        </authorList>
    </citation>
    <scope>NUCLEOTIDE SEQUENCE</scope>
    <source>
        <strain evidence="3">TRM S81-3</strain>
    </source>
</reference>
<reference evidence="3" key="1">
    <citation type="submission" date="2020-09" db="EMBL/GenBank/DDBJ databases">
        <title>Streptomyces grisecoloratus sp. nov., isolated from cotton soil.</title>
        <authorList>
            <person name="Xing L."/>
        </authorList>
    </citation>
    <scope>NUCLEOTIDE SEQUENCE</scope>
    <source>
        <strain evidence="3">TRM S81-3</strain>
    </source>
</reference>
<proteinExistence type="inferred from homology"/>
<organism evidence="3 4">
    <name type="scientific">Streptomyces griseicoloratus</name>
    <dbReference type="NCBI Taxonomy" id="2752516"/>
    <lineage>
        <taxon>Bacteria</taxon>
        <taxon>Bacillati</taxon>
        <taxon>Actinomycetota</taxon>
        <taxon>Actinomycetes</taxon>
        <taxon>Kitasatosporales</taxon>
        <taxon>Streptomycetaceae</taxon>
        <taxon>Streptomyces</taxon>
    </lineage>
</organism>
<dbReference type="AlphaFoldDB" id="A0A926L0E4"/>
<evidence type="ECO:0000313" key="3">
    <source>
        <dbReference type="EMBL" id="MBD0420197.1"/>
    </source>
</evidence>
<accession>A0A926L0E4</accession>
<comment type="similarity">
    <text evidence="1">Belongs to the thioesterase family.</text>
</comment>
<dbReference type="RefSeq" id="WP_188181197.1">
    <property type="nucleotide sequence ID" value="NZ_JACVQF010000186.1"/>
</dbReference>